<evidence type="ECO:0000259" key="1">
    <source>
        <dbReference type="Pfam" id="PF01965"/>
    </source>
</evidence>
<name>A0A0C1MGH2_9GAMM</name>
<dbReference type="SUPFAM" id="SSF52317">
    <property type="entry name" value="Class I glutamine amidotransferase-like"/>
    <property type="match status" value="1"/>
</dbReference>
<protein>
    <submittedName>
        <fullName evidence="2">Glutamine amidotransferase</fullName>
    </submittedName>
</protein>
<dbReference type="PANTHER" id="PTHR43130">
    <property type="entry name" value="ARAC-FAMILY TRANSCRIPTIONAL REGULATOR"/>
    <property type="match status" value="1"/>
</dbReference>
<reference evidence="2 3" key="1">
    <citation type="submission" date="2014-12" db="EMBL/GenBank/DDBJ databases">
        <title>Draft Genome Sequence of Pseudoalteromonas luteoviolacea HI1.</title>
        <authorList>
            <person name="Asahina A.Y."/>
            <person name="Hadfield M.G."/>
        </authorList>
    </citation>
    <scope>NUCLEOTIDE SEQUENCE [LARGE SCALE GENOMIC DNA]</scope>
    <source>
        <strain evidence="2 3">HI1</strain>
    </source>
</reference>
<dbReference type="EMBL" id="JWIC01000007">
    <property type="protein sequence ID" value="KID55979.1"/>
    <property type="molecule type" value="Genomic_DNA"/>
</dbReference>
<accession>A0A0C1MGH2</accession>
<dbReference type="GO" id="GO:0016740">
    <property type="term" value="F:transferase activity"/>
    <property type="evidence" value="ECO:0007669"/>
    <property type="project" value="UniProtKB-KW"/>
</dbReference>
<dbReference type="RefSeq" id="WP_039610551.1">
    <property type="nucleotide sequence ID" value="NZ_JWIC01000007.1"/>
</dbReference>
<dbReference type="InterPro" id="IPR002818">
    <property type="entry name" value="DJ-1/PfpI"/>
</dbReference>
<sequence length="191" mass="21373">MEIGIFIYNGVEALDFCGPLEVFTTASRISKRPINVSLIAPSNSPIRARGDLSINPHFCIHGHPRFDLLIVAGGKLDRVIDNQAVLDWLAETATHTRHCASICSGVFLFAKAGLIEGKTVTTHWQRIEELREKYPHLLVINDKRFVTDQNFTSSAGVACGIDMSLDMVKKRFGFDVARQTAHQMDYLWSEL</sequence>
<keyword evidence="2" id="KW-0315">Glutamine amidotransferase</keyword>
<dbReference type="PANTHER" id="PTHR43130:SF14">
    <property type="entry name" value="DJ-1_PFPI DOMAIN-CONTAINING PROTEIN"/>
    <property type="match status" value="1"/>
</dbReference>
<dbReference type="GO" id="GO:0006355">
    <property type="term" value="P:regulation of DNA-templated transcription"/>
    <property type="evidence" value="ECO:0007669"/>
    <property type="project" value="TreeGrafter"/>
</dbReference>
<comment type="caution">
    <text evidence="2">The sequence shown here is derived from an EMBL/GenBank/DDBJ whole genome shotgun (WGS) entry which is preliminary data.</text>
</comment>
<organism evidence="2 3">
    <name type="scientific">Pseudoalteromonas luteoviolacea</name>
    <dbReference type="NCBI Taxonomy" id="43657"/>
    <lineage>
        <taxon>Bacteria</taxon>
        <taxon>Pseudomonadati</taxon>
        <taxon>Pseudomonadota</taxon>
        <taxon>Gammaproteobacteria</taxon>
        <taxon>Alteromonadales</taxon>
        <taxon>Pseudoalteromonadaceae</taxon>
        <taxon>Pseudoalteromonas</taxon>
    </lineage>
</organism>
<evidence type="ECO:0000313" key="3">
    <source>
        <dbReference type="Proteomes" id="UP000031327"/>
    </source>
</evidence>
<dbReference type="InterPro" id="IPR029062">
    <property type="entry name" value="Class_I_gatase-like"/>
</dbReference>
<dbReference type="Gene3D" id="3.40.50.880">
    <property type="match status" value="1"/>
</dbReference>
<keyword evidence="2" id="KW-0808">Transferase</keyword>
<dbReference type="Pfam" id="PF01965">
    <property type="entry name" value="DJ-1_PfpI"/>
    <property type="match status" value="1"/>
</dbReference>
<dbReference type="InterPro" id="IPR052158">
    <property type="entry name" value="INH-QAR"/>
</dbReference>
<proteinExistence type="predicted"/>
<dbReference type="Proteomes" id="UP000031327">
    <property type="component" value="Unassembled WGS sequence"/>
</dbReference>
<gene>
    <name evidence="2" type="ORF">JF50_16785</name>
</gene>
<dbReference type="CDD" id="cd03139">
    <property type="entry name" value="GATase1_PfpI_2"/>
    <property type="match status" value="1"/>
</dbReference>
<evidence type="ECO:0000313" key="2">
    <source>
        <dbReference type="EMBL" id="KID55979.1"/>
    </source>
</evidence>
<dbReference type="AlphaFoldDB" id="A0A0C1MGH2"/>
<dbReference type="OrthoDB" id="9803764at2"/>
<feature type="domain" description="DJ-1/PfpI" evidence="1">
    <location>
        <begin position="3"/>
        <end position="169"/>
    </location>
</feature>